<comment type="caution">
    <text evidence="1">The sequence shown here is derived from an EMBL/GenBank/DDBJ whole genome shotgun (WGS) entry which is preliminary data.</text>
</comment>
<name>A0A0V1GNW0_9BILA</name>
<sequence length="38" mass="4432">MLTSAYAYNGDCRKEVQHHGVSLQQYLETAESIRLQKY</sequence>
<gene>
    <name evidence="1" type="ORF">T11_12238</name>
</gene>
<dbReference type="Proteomes" id="UP000055024">
    <property type="component" value="Unassembled WGS sequence"/>
</dbReference>
<proteinExistence type="predicted"/>
<dbReference type="EMBL" id="JYDP01000619">
    <property type="protein sequence ID" value="KRY99978.1"/>
    <property type="molecule type" value="Genomic_DNA"/>
</dbReference>
<dbReference type="AlphaFoldDB" id="A0A0V1GNW0"/>
<evidence type="ECO:0000313" key="1">
    <source>
        <dbReference type="EMBL" id="KRY99978.1"/>
    </source>
</evidence>
<organism evidence="1 2">
    <name type="scientific">Trichinella zimbabwensis</name>
    <dbReference type="NCBI Taxonomy" id="268475"/>
    <lineage>
        <taxon>Eukaryota</taxon>
        <taxon>Metazoa</taxon>
        <taxon>Ecdysozoa</taxon>
        <taxon>Nematoda</taxon>
        <taxon>Enoplea</taxon>
        <taxon>Dorylaimia</taxon>
        <taxon>Trichinellida</taxon>
        <taxon>Trichinellidae</taxon>
        <taxon>Trichinella</taxon>
    </lineage>
</organism>
<evidence type="ECO:0000313" key="2">
    <source>
        <dbReference type="Proteomes" id="UP000055024"/>
    </source>
</evidence>
<keyword evidence="2" id="KW-1185">Reference proteome</keyword>
<reference evidence="1 2" key="1">
    <citation type="submission" date="2015-01" db="EMBL/GenBank/DDBJ databases">
        <title>Evolution of Trichinella species and genotypes.</title>
        <authorList>
            <person name="Korhonen P.K."/>
            <person name="Edoardo P."/>
            <person name="Giuseppe L.R."/>
            <person name="Gasser R.B."/>
        </authorList>
    </citation>
    <scope>NUCLEOTIDE SEQUENCE [LARGE SCALE GENOMIC DNA]</scope>
    <source>
        <strain evidence="1">ISS1029</strain>
    </source>
</reference>
<accession>A0A0V1GNW0</accession>
<protein>
    <submittedName>
        <fullName evidence="1">Uncharacterized protein</fullName>
    </submittedName>
</protein>